<dbReference type="InterPro" id="IPR045187">
    <property type="entry name" value="CcO_II"/>
</dbReference>
<dbReference type="PRINTS" id="PR01166">
    <property type="entry name" value="CYCOXIDASEII"/>
</dbReference>
<dbReference type="SUPFAM" id="SSF81464">
    <property type="entry name" value="Cytochrome c oxidase subunit II-like, transmembrane region"/>
    <property type="match status" value="1"/>
</dbReference>
<sequence>MSFLLIATVILVFVVIFQIAKASEYVSVLKGEDKTREQNNRINAFLMLAFLILGLIGVWWCNDLLYKKTLLPLTSASKEGMDIDRMLWITLAITGVVFIITQILLFSFVYRFQEKPGKKAFFFPHNNKLEVLWTVVPAVFLLVLVVFGLKYWFHITGEAPKDAIEIEITGKQFNWIYRYPGKDGKFGKTYFKNISDAKGNPLGQLWDDPANQDDIVVTDLTMHIPVNHPVKLIIHSRDVIHDVGLSQFRMKMDAVPGIPTTLWFTPQFTTDEMKQKTGNPDFVYEISCDQMCGPGHFGMRGIIQVDSEADYKKWLDSKKANYYSVFPEKAPGAAAPADTTKKIVATIK</sequence>
<comment type="catalytic activity">
    <reaction evidence="11">
        <text>4 Fe(II)-[cytochrome c] + O2 + 8 H(+)(in) = 4 Fe(III)-[cytochrome c] + 2 H2O + 4 H(+)(out)</text>
        <dbReference type="Rhea" id="RHEA:11436"/>
        <dbReference type="Rhea" id="RHEA-COMP:10350"/>
        <dbReference type="Rhea" id="RHEA-COMP:14399"/>
        <dbReference type="ChEBI" id="CHEBI:15377"/>
        <dbReference type="ChEBI" id="CHEBI:15378"/>
        <dbReference type="ChEBI" id="CHEBI:15379"/>
        <dbReference type="ChEBI" id="CHEBI:29033"/>
        <dbReference type="ChEBI" id="CHEBI:29034"/>
        <dbReference type="EC" id="7.1.1.9"/>
    </reaction>
</comment>
<dbReference type="RefSeq" id="WP_133990518.1">
    <property type="nucleotide sequence ID" value="NZ_SODV01000001.1"/>
</dbReference>
<evidence type="ECO:0000256" key="7">
    <source>
        <dbReference type="ARBA" id="ARBA00022982"/>
    </source>
</evidence>
<accession>A0A4R8DPI5</accession>
<dbReference type="PROSITE" id="PS50857">
    <property type="entry name" value="COX2_CUA"/>
    <property type="match status" value="1"/>
</dbReference>
<dbReference type="Pfam" id="PF02790">
    <property type="entry name" value="COX2_TM"/>
    <property type="match status" value="1"/>
</dbReference>
<evidence type="ECO:0000256" key="6">
    <source>
        <dbReference type="ARBA" id="ARBA00022967"/>
    </source>
</evidence>
<dbReference type="EC" id="7.1.1.9" evidence="11"/>
<comment type="function">
    <text evidence="11">Subunits I and II form the functional core of the enzyme complex. Electrons originating in cytochrome c are transferred via heme a and Cu(A) to the binuclear center formed by heme a3 and Cu(B).</text>
</comment>
<evidence type="ECO:0000256" key="4">
    <source>
        <dbReference type="ARBA" id="ARBA00022660"/>
    </source>
</evidence>
<comment type="similarity">
    <text evidence="2 10">Belongs to the cytochrome c oxidase subunit 2 family.</text>
</comment>
<evidence type="ECO:0000256" key="5">
    <source>
        <dbReference type="ARBA" id="ARBA00022692"/>
    </source>
</evidence>
<feature type="transmembrane region" description="Helical" evidence="12">
    <location>
        <begin position="131"/>
        <end position="153"/>
    </location>
</feature>
<feature type="domain" description="Cytochrome oxidase subunit II copper A binding" evidence="13">
    <location>
        <begin position="161"/>
        <end position="317"/>
    </location>
</feature>
<evidence type="ECO:0000256" key="12">
    <source>
        <dbReference type="SAM" id="Phobius"/>
    </source>
</evidence>
<organism evidence="15 16">
    <name type="scientific">Dinghuibacter silviterrae</name>
    <dbReference type="NCBI Taxonomy" id="1539049"/>
    <lineage>
        <taxon>Bacteria</taxon>
        <taxon>Pseudomonadati</taxon>
        <taxon>Bacteroidota</taxon>
        <taxon>Chitinophagia</taxon>
        <taxon>Chitinophagales</taxon>
        <taxon>Chitinophagaceae</taxon>
        <taxon>Dinghuibacter</taxon>
    </lineage>
</organism>
<dbReference type="OrthoDB" id="9781261at2"/>
<keyword evidence="5 10" id="KW-0812">Transmembrane</keyword>
<name>A0A4R8DPI5_9BACT</name>
<dbReference type="GO" id="GO:0042773">
    <property type="term" value="P:ATP synthesis coupled electron transport"/>
    <property type="evidence" value="ECO:0007669"/>
    <property type="project" value="TreeGrafter"/>
</dbReference>
<dbReference type="EMBL" id="SODV01000001">
    <property type="protein sequence ID" value="TDW99645.1"/>
    <property type="molecule type" value="Genomic_DNA"/>
</dbReference>
<dbReference type="Proteomes" id="UP000294498">
    <property type="component" value="Unassembled WGS sequence"/>
</dbReference>
<dbReference type="InterPro" id="IPR036257">
    <property type="entry name" value="Cyt_c_oxidase_su2_TM_sf"/>
</dbReference>
<evidence type="ECO:0000256" key="11">
    <source>
        <dbReference type="RuleBase" id="RU004024"/>
    </source>
</evidence>
<dbReference type="InterPro" id="IPR008972">
    <property type="entry name" value="Cupredoxin"/>
</dbReference>
<evidence type="ECO:0000259" key="13">
    <source>
        <dbReference type="PROSITE" id="PS50857"/>
    </source>
</evidence>
<keyword evidence="11" id="KW-0186">Copper</keyword>
<keyword evidence="3 10" id="KW-0813">Transport</keyword>
<keyword evidence="8 12" id="KW-1133">Transmembrane helix</keyword>
<evidence type="ECO:0000256" key="8">
    <source>
        <dbReference type="ARBA" id="ARBA00022989"/>
    </source>
</evidence>
<dbReference type="PANTHER" id="PTHR22888:SF9">
    <property type="entry name" value="CYTOCHROME C OXIDASE SUBUNIT 2"/>
    <property type="match status" value="1"/>
</dbReference>
<gene>
    <name evidence="15" type="ORF">EDB95_0655</name>
</gene>
<comment type="cofactor">
    <cofactor evidence="11">
        <name>Cu cation</name>
        <dbReference type="ChEBI" id="CHEBI:23378"/>
    </cofactor>
    <text evidence="11">Binds a copper A center.</text>
</comment>
<dbReference type="PROSITE" id="PS50999">
    <property type="entry name" value="COX2_TM"/>
    <property type="match status" value="1"/>
</dbReference>
<evidence type="ECO:0000259" key="14">
    <source>
        <dbReference type="PROSITE" id="PS50999"/>
    </source>
</evidence>
<evidence type="ECO:0000256" key="1">
    <source>
        <dbReference type="ARBA" id="ARBA00004141"/>
    </source>
</evidence>
<proteinExistence type="inferred from homology"/>
<dbReference type="AlphaFoldDB" id="A0A4R8DPI5"/>
<dbReference type="PANTHER" id="PTHR22888">
    <property type="entry name" value="CYTOCHROME C OXIDASE, SUBUNIT II"/>
    <property type="match status" value="1"/>
</dbReference>
<comment type="caution">
    <text evidence="15">The sequence shown here is derived from an EMBL/GenBank/DDBJ whole genome shotgun (WGS) entry which is preliminary data.</text>
</comment>
<feature type="domain" description="Cytochrome oxidase subunit II transmembrane region profile" evidence="14">
    <location>
        <begin position="64"/>
        <end position="159"/>
    </location>
</feature>
<dbReference type="InterPro" id="IPR002429">
    <property type="entry name" value="CcO_II-like_C"/>
</dbReference>
<protein>
    <recommendedName>
        <fullName evidence="11">Cytochrome c oxidase subunit 2</fullName>
        <ecNumber evidence="11">7.1.1.9</ecNumber>
    </recommendedName>
</protein>
<keyword evidence="11" id="KW-0479">Metal-binding</keyword>
<keyword evidence="6" id="KW-1278">Translocase</keyword>
<keyword evidence="4 10" id="KW-0679">Respiratory chain</keyword>
<evidence type="ECO:0000256" key="2">
    <source>
        <dbReference type="ARBA" id="ARBA00007866"/>
    </source>
</evidence>
<dbReference type="Gene3D" id="1.10.287.90">
    <property type="match status" value="1"/>
</dbReference>
<keyword evidence="16" id="KW-1185">Reference proteome</keyword>
<dbReference type="InterPro" id="IPR011759">
    <property type="entry name" value="Cyt_c_oxidase_su2_TM_dom"/>
</dbReference>
<dbReference type="GO" id="GO:0004129">
    <property type="term" value="F:cytochrome-c oxidase activity"/>
    <property type="evidence" value="ECO:0007669"/>
    <property type="project" value="UniProtKB-EC"/>
</dbReference>
<feature type="transmembrane region" description="Helical" evidence="12">
    <location>
        <begin position="46"/>
        <end position="66"/>
    </location>
</feature>
<keyword evidence="9 12" id="KW-0472">Membrane</keyword>
<comment type="subcellular location">
    <subcellularLocation>
        <location evidence="10">Cell membrane</location>
        <topology evidence="10">Multi-pass membrane protein</topology>
    </subcellularLocation>
    <subcellularLocation>
        <location evidence="1">Membrane</location>
        <topology evidence="1">Multi-pass membrane protein</topology>
    </subcellularLocation>
</comment>
<dbReference type="Pfam" id="PF00116">
    <property type="entry name" value="COX2"/>
    <property type="match status" value="1"/>
</dbReference>
<dbReference type="Gene3D" id="2.60.40.420">
    <property type="entry name" value="Cupredoxins - blue copper proteins"/>
    <property type="match status" value="1"/>
</dbReference>
<evidence type="ECO:0000313" key="16">
    <source>
        <dbReference type="Proteomes" id="UP000294498"/>
    </source>
</evidence>
<dbReference type="GO" id="GO:0005507">
    <property type="term" value="F:copper ion binding"/>
    <property type="evidence" value="ECO:0007669"/>
    <property type="project" value="InterPro"/>
</dbReference>
<evidence type="ECO:0000256" key="9">
    <source>
        <dbReference type="ARBA" id="ARBA00023136"/>
    </source>
</evidence>
<feature type="transmembrane region" description="Helical" evidence="12">
    <location>
        <begin position="87"/>
        <end position="111"/>
    </location>
</feature>
<dbReference type="SUPFAM" id="SSF49503">
    <property type="entry name" value="Cupredoxins"/>
    <property type="match status" value="1"/>
</dbReference>
<evidence type="ECO:0000313" key="15">
    <source>
        <dbReference type="EMBL" id="TDW99645.1"/>
    </source>
</evidence>
<evidence type="ECO:0000256" key="3">
    <source>
        <dbReference type="ARBA" id="ARBA00022448"/>
    </source>
</evidence>
<reference evidence="15 16" key="1">
    <citation type="submission" date="2019-03" db="EMBL/GenBank/DDBJ databases">
        <title>Genomic Encyclopedia of Type Strains, Phase IV (KMG-IV): sequencing the most valuable type-strain genomes for metagenomic binning, comparative biology and taxonomic classification.</title>
        <authorList>
            <person name="Goeker M."/>
        </authorList>
    </citation>
    <scope>NUCLEOTIDE SEQUENCE [LARGE SCALE GENOMIC DNA]</scope>
    <source>
        <strain evidence="15 16">DSM 100059</strain>
    </source>
</reference>
<keyword evidence="7 10" id="KW-0249">Electron transport</keyword>
<dbReference type="GO" id="GO:0005886">
    <property type="term" value="C:plasma membrane"/>
    <property type="evidence" value="ECO:0007669"/>
    <property type="project" value="UniProtKB-SubCell"/>
</dbReference>
<evidence type="ECO:0000256" key="10">
    <source>
        <dbReference type="RuleBase" id="RU000456"/>
    </source>
</evidence>